<keyword evidence="7" id="KW-1185">Reference proteome</keyword>
<comment type="caution">
    <text evidence="6">The sequence shown here is derived from an EMBL/GenBank/DDBJ whole genome shotgun (WGS) entry which is preliminary data.</text>
</comment>
<dbReference type="InterPro" id="IPR036388">
    <property type="entry name" value="WH-like_DNA-bd_sf"/>
</dbReference>
<keyword evidence="3" id="KW-0804">Transcription</keyword>
<evidence type="ECO:0000256" key="4">
    <source>
        <dbReference type="SAM" id="MobiDB-lite"/>
    </source>
</evidence>
<dbReference type="PANTHER" id="PTHR33164">
    <property type="entry name" value="TRANSCRIPTIONAL REGULATOR, MARR FAMILY"/>
    <property type="match status" value="1"/>
</dbReference>
<dbReference type="Pfam" id="PF12802">
    <property type="entry name" value="MarR_2"/>
    <property type="match status" value="1"/>
</dbReference>
<dbReference type="Proteomes" id="UP000248330">
    <property type="component" value="Unassembled WGS sequence"/>
</dbReference>
<evidence type="ECO:0000313" key="6">
    <source>
        <dbReference type="EMBL" id="PXV67705.1"/>
    </source>
</evidence>
<feature type="region of interest" description="Disordered" evidence="4">
    <location>
        <begin position="144"/>
        <end position="168"/>
    </location>
</feature>
<dbReference type="AlphaFoldDB" id="A0A318ECG7"/>
<evidence type="ECO:0000313" key="7">
    <source>
        <dbReference type="Proteomes" id="UP000248330"/>
    </source>
</evidence>
<dbReference type="SUPFAM" id="SSF46785">
    <property type="entry name" value="Winged helix' DNA-binding domain"/>
    <property type="match status" value="1"/>
</dbReference>
<dbReference type="GO" id="GO:0006950">
    <property type="term" value="P:response to stress"/>
    <property type="evidence" value="ECO:0007669"/>
    <property type="project" value="TreeGrafter"/>
</dbReference>
<sequence>MPAICAEQHFGYLVKDLATLWREIIDRRLEPLGLSAARWQPLVVLYRADEPLTQSMLAAALEIEAPTLVRLLDRLDRDGWIERHRCPQDRRAHHVVLTARALQACADIEDVVDRTRQEILSVAGKRELRACIDVLERIRGQALQLRHDGAPPPESPLTRMTRVPRRAR</sequence>
<dbReference type="GO" id="GO:0003677">
    <property type="term" value="F:DNA binding"/>
    <property type="evidence" value="ECO:0007669"/>
    <property type="project" value="UniProtKB-KW"/>
</dbReference>
<evidence type="ECO:0000259" key="5">
    <source>
        <dbReference type="PROSITE" id="PS50995"/>
    </source>
</evidence>
<reference evidence="6 7" key="1">
    <citation type="submission" date="2018-04" db="EMBL/GenBank/DDBJ databases">
        <title>Genomic Encyclopedia of Type Strains, Phase IV (KMG-IV): sequencing the most valuable type-strain genomes for metagenomic binning, comparative biology and taxonomic classification.</title>
        <authorList>
            <person name="Goeker M."/>
        </authorList>
    </citation>
    <scope>NUCLEOTIDE SEQUENCE [LARGE SCALE GENOMIC DNA]</scope>
    <source>
        <strain evidence="6 7">DSM 104150</strain>
    </source>
</reference>
<dbReference type="PANTHER" id="PTHR33164:SF64">
    <property type="entry name" value="TRANSCRIPTIONAL REGULATOR SLYA"/>
    <property type="match status" value="1"/>
</dbReference>
<evidence type="ECO:0000256" key="3">
    <source>
        <dbReference type="ARBA" id="ARBA00023163"/>
    </source>
</evidence>
<proteinExistence type="predicted"/>
<dbReference type="PROSITE" id="PS50995">
    <property type="entry name" value="HTH_MARR_2"/>
    <property type="match status" value="1"/>
</dbReference>
<dbReference type="InterPro" id="IPR039422">
    <property type="entry name" value="MarR/SlyA-like"/>
</dbReference>
<dbReference type="EMBL" id="QICN01000005">
    <property type="protein sequence ID" value="PXV67705.1"/>
    <property type="molecule type" value="Genomic_DNA"/>
</dbReference>
<keyword evidence="1" id="KW-0805">Transcription regulation</keyword>
<keyword evidence="2" id="KW-0238">DNA-binding</keyword>
<dbReference type="SMART" id="SM00347">
    <property type="entry name" value="HTH_MARR"/>
    <property type="match status" value="1"/>
</dbReference>
<dbReference type="InterPro" id="IPR000835">
    <property type="entry name" value="HTH_MarR-typ"/>
</dbReference>
<evidence type="ECO:0000256" key="2">
    <source>
        <dbReference type="ARBA" id="ARBA00023125"/>
    </source>
</evidence>
<protein>
    <submittedName>
        <fullName evidence="6">MarR family transcriptional regulator for hemolysin</fullName>
    </submittedName>
</protein>
<dbReference type="RefSeq" id="WP_110265181.1">
    <property type="nucleotide sequence ID" value="NZ_CAWNXA010000005.1"/>
</dbReference>
<evidence type="ECO:0000256" key="1">
    <source>
        <dbReference type="ARBA" id="ARBA00023015"/>
    </source>
</evidence>
<dbReference type="PRINTS" id="PR00598">
    <property type="entry name" value="HTHMARR"/>
</dbReference>
<dbReference type="GO" id="GO:0003700">
    <property type="term" value="F:DNA-binding transcription factor activity"/>
    <property type="evidence" value="ECO:0007669"/>
    <property type="project" value="InterPro"/>
</dbReference>
<dbReference type="InterPro" id="IPR036390">
    <property type="entry name" value="WH_DNA-bd_sf"/>
</dbReference>
<name>A0A318ECG7_9GAMM</name>
<organism evidence="6 7">
    <name type="scientific">Sinimarinibacterium flocculans</name>
    <dbReference type="NCBI Taxonomy" id="985250"/>
    <lineage>
        <taxon>Bacteria</taxon>
        <taxon>Pseudomonadati</taxon>
        <taxon>Pseudomonadota</taxon>
        <taxon>Gammaproteobacteria</taxon>
        <taxon>Nevskiales</taxon>
        <taxon>Nevskiaceae</taxon>
        <taxon>Sinimarinibacterium</taxon>
    </lineage>
</organism>
<dbReference type="Gene3D" id="1.10.10.10">
    <property type="entry name" value="Winged helix-like DNA-binding domain superfamily/Winged helix DNA-binding domain"/>
    <property type="match status" value="1"/>
</dbReference>
<accession>A0A318ECG7</accession>
<dbReference type="OrthoDB" id="5296557at2"/>
<feature type="domain" description="HTH marR-type" evidence="5">
    <location>
        <begin position="7"/>
        <end position="140"/>
    </location>
</feature>
<gene>
    <name evidence="6" type="ORF">C8D93_10561</name>
</gene>